<dbReference type="Pfam" id="PF10418">
    <property type="entry name" value="DHODB_Fe-S_bind"/>
    <property type="match status" value="1"/>
</dbReference>
<dbReference type="GO" id="GO:0050660">
    <property type="term" value="F:flavin adenine dinucleotide binding"/>
    <property type="evidence" value="ECO:0007669"/>
    <property type="project" value="InterPro"/>
</dbReference>
<keyword evidence="4" id="KW-0560">Oxidoreductase</keyword>
<reference evidence="5" key="1">
    <citation type="submission" date="2015-04" db="EMBL/GenBank/DDBJ databases">
        <authorList>
            <person name="Mushtaq Mamoona"/>
        </authorList>
    </citation>
    <scope>NUCLEOTIDE SEQUENCE [LARGE SCALE GENOMIC DNA]</scope>
    <source>
        <strain evidence="5">AN4859/03</strain>
    </source>
</reference>
<comment type="cofactor">
    <cofactor evidence="2">
        <name>[2Fe-2S] cluster</name>
        <dbReference type="ChEBI" id="CHEBI:190135"/>
    </cofactor>
    <text evidence="2">Binds 1 [2Fe-2S] cluster per subunit.</text>
</comment>
<dbReference type="PANTHER" id="PTHR43513:SF3">
    <property type="entry name" value="DIHYDROOROTATE DEHYDROGENASE B (NAD(+)), ELECTRON TRANSFER SUBUNIT-RELATED"/>
    <property type="match status" value="1"/>
</dbReference>
<dbReference type="InterPro" id="IPR017938">
    <property type="entry name" value="Riboflavin_synthase-like_b-brl"/>
</dbReference>
<dbReference type="GO" id="GO:0051537">
    <property type="term" value="F:2 iron, 2 sulfur cluster binding"/>
    <property type="evidence" value="ECO:0007669"/>
    <property type="project" value="UniProtKB-KW"/>
</dbReference>
<dbReference type="NCBIfam" id="NF004862">
    <property type="entry name" value="PRK06222.1"/>
    <property type="match status" value="1"/>
</dbReference>
<proteinExistence type="predicted"/>
<feature type="binding site" evidence="1">
    <location>
        <begin position="63"/>
        <end position="65"/>
    </location>
    <ligand>
        <name>FAD</name>
        <dbReference type="ChEBI" id="CHEBI:57692"/>
    </ligand>
</feature>
<dbReference type="PANTHER" id="PTHR43513">
    <property type="entry name" value="DIHYDROOROTATE DEHYDROGENASE B (NAD(+)), ELECTRON TRANSFER SUBUNIT"/>
    <property type="match status" value="1"/>
</dbReference>
<dbReference type="AlphaFoldDB" id="A0A0G4K9Q6"/>
<dbReference type="SUPFAM" id="SSF63380">
    <property type="entry name" value="Riboflavin synthase domain-like"/>
    <property type="match status" value="1"/>
</dbReference>
<dbReference type="Gene3D" id="2.40.30.10">
    <property type="entry name" value="Translation factors"/>
    <property type="match status" value="1"/>
</dbReference>
<evidence type="ECO:0000313" key="5">
    <source>
        <dbReference type="Proteomes" id="UP000043763"/>
    </source>
</evidence>
<keyword evidence="1" id="KW-0285">Flavoprotein</keyword>
<keyword evidence="1" id="KW-0274">FAD</keyword>
<name>A0A0G4K9Q6_9SPIR</name>
<keyword evidence="5" id="KW-1185">Reference proteome</keyword>
<dbReference type="InterPro" id="IPR019480">
    <property type="entry name" value="Dihydroorotate_DH_Fe-S-bd"/>
</dbReference>
<dbReference type="Gene3D" id="3.40.50.80">
    <property type="entry name" value="Nucleotide-binding domain of ferredoxin-NADP reductase (FNR) module"/>
    <property type="match status" value="1"/>
</dbReference>
<comment type="cofactor">
    <cofactor evidence="1">
        <name>FAD</name>
        <dbReference type="ChEBI" id="CHEBI:57692"/>
    </cofactor>
    <text evidence="1">Binds 1 FAD per subunit.</text>
</comment>
<evidence type="ECO:0000256" key="1">
    <source>
        <dbReference type="PIRSR" id="PIRSR006816-1"/>
    </source>
</evidence>
<dbReference type="InterPro" id="IPR050353">
    <property type="entry name" value="PyrK_electron_transfer"/>
</dbReference>
<protein>
    <submittedName>
        <fullName evidence="4">Sulfide dehydrogenase subunit beta</fullName>
        <ecNumber evidence="4">1.8.1.19</ecNumber>
    </submittedName>
</protein>
<dbReference type="PROSITE" id="PS51384">
    <property type="entry name" value="FAD_FR"/>
    <property type="match status" value="1"/>
</dbReference>
<feature type="binding site" evidence="2">
    <location>
        <position position="239"/>
    </location>
    <ligand>
        <name>[2Fe-2S] cluster</name>
        <dbReference type="ChEBI" id="CHEBI:190135"/>
    </ligand>
</feature>
<dbReference type="SUPFAM" id="SSF52343">
    <property type="entry name" value="Ferredoxin reductase-like, C-terminal NADP-linked domain"/>
    <property type="match status" value="1"/>
</dbReference>
<evidence type="ECO:0000313" key="4">
    <source>
        <dbReference type="EMBL" id="CRF34962.1"/>
    </source>
</evidence>
<feature type="binding site" evidence="2">
    <location>
        <position position="224"/>
    </location>
    <ligand>
        <name>[2Fe-2S] cluster</name>
        <dbReference type="ChEBI" id="CHEBI:190135"/>
    </ligand>
</feature>
<dbReference type="EMBL" id="CVLB01000002">
    <property type="protein sequence ID" value="CRF34962.1"/>
    <property type="molecule type" value="Genomic_DNA"/>
</dbReference>
<dbReference type="PIRSF" id="PIRSF006816">
    <property type="entry name" value="Cyc3_hyd_g"/>
    <property type="match status" value="1"/>
</dbReference>
<dbReference type="GO" id="GO:0046872">
    <property type="term" value="F:metal ion binding"/>
    <property type="evidence" value="ECO:0007669"/>
    <property type="project" value="UniProtKB-KW"/>
</dbReference>
<gene>
    <name evidence="4" type="primary">sudB</name>
    <name evidence="4" type="ORF">BRSU_2363</name>
</gene>
<dbReference type="InterPro" id="IPR039261">
    <property type="entry name" value="FNR_nucleotide-bd"/>
</dbReference>
<dbReference type="GO" id="GO:0016491">
    <property type="term" value="F:oxidoreductase activity"/>
    <property type="evidence" value="ECO:0007669"/>
    <property type="project" value="UniProtKB-KW"/>
</dbReference>
<dbReference type="OrthoDB" id="9778346at2"/>
<dbReference type="InterPro" id="IPR017927">
    <property type="entry name" value="FAD-bd_FR_type"/>
</dbReference>
<keyword evidence="2" id="KW-0408">Iron</keyword>
<dbReference type="GO" id="GO:0006221">
    <property type="term" value="P:pyrimidine nucleotide biosynthetic process"/>
    <property type="evidence" value="ECO:0007669"/>
    <property type="project" value="InterPro"/>
</dbReference>
<keyword evidence="2" id="KW-0479">Metal-binding</keyword>
<dbReference type="InterPro" id="IPR012165">
    <property type="entry name" value="Cyt_c3_hydrogenase_gsu"/>
</dbReference>
<keyword evidence="2" id="KW-0411">Iron-sulfur</keyword>
<organism evidence="4 5">
    <name type="scientific">Brachyspira suanatina</name>
    <dbReference type="NCBI Taxonomy" id="381802"/>
    <lineage>
        <taxon>Bacteria</taxon>
        <taxon>Pseudomonadati</taxon>
        <taxon>Spirochaetota</taxon>
        <taxon>Spirochaetia</taxon>
        <taxon>Brachyspirales</taxon>
        <taxon>Brachyspiraceae</taxon>
        <taxon>Brachyspira</taxon>
    </lineage>
</organism>
<accession>A0A0G4K9Q6</accession>
<dbReference type="CDD" id="cd06219">
    <property type="entry name" value="DHOD_e_trans_like1"/>
    <property type="match status" value="1"/>
</dbReference>
<dbReference type="Proteomes" id="UP000043763">
    <property type="component" value="Unassembled WGS sequence"/>
</dbReference>
<dbReference type="EC" id="1.8.1.19" evidence="4"/>
<keyword evidence="2" id="KW-0001">2Fe-2S</keyword>
<evidence type="ECO:0000259" key="3">
    <source>
        <dbReference type="PROSITE" id="PS51384"/>
    </source>
</evidence>
<evidence type="ECO:0000256" key="2">
    <source>
        <dbReference type="PIRSR" id="PIRSR006816-2"/>
    </source>
</evidence>
<feature type="binding site" evidence="2">
    <location>
        <position position="227"/>
    </location>
    <ligand>
        <name>[2Fe-2S] cluster</name>
        <dbReference type="ChEBI" id="CHEBI:190135"/>
    </ligand>
</feature>
<sequence length="275" mass="30177">MGYKIVAREQWSEKVFMMKVLAPDIAKHRKAGNFIIFRLDEKGERVPLTIADADAEAGTITIVTQSIGYSTTKLMGLKVGDEILDIIGPLGQPTHIEKKDGIVLGVGGGVGIAPLHPIVEAHHKVGNKVISILGARDKSLIIMEDMMKKISDEVLICTDNGSYGEKGLVTDMITRIYERGEKISEVIAIGPAIMMKFVAMLTKKYNLPTVVSLNPIMIDGTGMCGCCRVKVGDQTKFACVEGPEFDGHLIDFDLLMKRQAMYKKEEHECNLKLAN</sequence>
<dbReference type="RefSeq" id="WP_048595599.1">
    <property type="nucleotide sequence ID" value="NZ_CVLB01000002.1"/>
</dbReference>
<feature type="domain" description="FAD-binding FR-type" evidence="3">
    <location>
        <begin position="1"/>
        <end position="96"/>
    </location>
</feature>